<dbReference type="RefSeq" id="WP_098194691.1">
    <property type="nucleotide sequence ID" value="NZ_CP023777.1"/>
</dbReference>
<sequence>MKNEKKALNVNLIDFLDQELKSLPGIFKQEVCERLNIDEATFEQMRSQNQPICSFEQQVEIAAVFNEIGKTLHECNADFMMDEMRIAENLSKPGNLFVVYT</sequence>
<keyword evidence="2" id="KW-1185">Reference proteome</keyword>
<dbReference type="KEGG" id="cbae:COR50_14720"/>
<dbReference type="AlphaFoldDB" id="A0A291QWK7"/>
<reference evidence="1 2" key="1">
    <citation type="submission" date="2017-10" db="EMBL/GenBank/DDBJ databases">
        <title>Paenichitinophaga pekingensis gen. nov., sp. nov., isolated from activated sludge.</title>
        <authorList>
            <person name="Jin D."/>
            <person name="Kong X."/>
            <person name="Deng Y."/>
            <person name="Bai Z."/>
        </authorList>
    </citation>
    <scope>NUCLEOTIDE SEQUENCE [LARGE SCALE GENOMIC DNA]</scope>
    <source>
        <strain evidence="1 2">13</strain>
    </source>
</reference>
<dbReference type="Proteomes" id="UP000220133">
    <property type="component" value="Chromosome"/>
</dbReference>
<evidence type="ECO:0000313" key="1">
    <source>
        <dbReference type="EMBL" id="ATL48317.1"/>
    </source>
</evidence>
<name>A0A291QWK7_9BACT</name>
<proteinExistence type="predicted"/>
<protein>
    <submittedName>
        <fullName evidence="1">Uncharacterized protein</fullName>
    </submittedName>
</protein>
<evidence type="ECO:0000313" key="2">
    <source>
        <dbReference type="Proteomes" id="UP000220133"/>
    </source>
</evidence>
<organism evidence="1 2">
    <name type="scientific">Chitinophaga caeni</name>
    <dbReference type="NCBI Taxonomy" id="2029983"/>
    <lineage>
        <taxon>Bacteria</taxon>
        <taxon>Pseudomonadati</taxon>
        <taxon>Bacteroidota</taxon>
        <taxon>Chitinophagia</taxon>
        <taxon>Chitinophagales</taxon>
        <taxon>Chitinophagaceae</taxon>
        <taxon>Chitinophaga</taxon>
    </lineage>
</organism>
<gene>
    <name evidence="1" type="ORF">COR50_14720</name>
</gene>
<accession>A0A291QWK7</accession>
<dbReference type="EMBL" id="CP023777">
    <property type="protein sequence ID" value="ATL48317.1"/>
    <property type="molecule type" value="Genomic_DNA"/>
</dbReference>